<dbReference type="EMBL" id="JABMIG020000067">
    <property type="protein sequence ID" value="KAL3795906.1"/>
    <property type="molecule type" value="Genomic_DNA"/>
</dbReference>
<feature type="compositionally biased region" description="Basic and acidic residues" evidence="1">
    <location>
        <begin position="79"/>
        <end position="94"/>
    </location>
</feature>
<feature type="compositionally biased region" description="Acidic residues" evidence="1">
    <location>
        <begin position="310"/>
        <end position="322"/>
    </location>
</feature>
<feature type="region of interest" description="Disordered" evidence="1">
    <location>
        <begin position="165"/>
        <end position="187"/>
    </location>
</feature>
<protein>
    <submittedName>
        <fullName evidence="2">Uncharacterized protein</fullName>
    </submittedName>
</protein>
<feature type="region of interest" description="Disordered" evidence="1">
    <location>
        <begin position="1235"/>
        <end position="1256"/>
    </location>
</feature>
<evidence type="ECO:0000256" key="1">
    <source>
        <dbReference type="SAM" id="MobiDB-lite"/>
    </source>
</evidence>
<feature type="region of interest" description="Disordered" evidence="1">
    <location>
        <begin position="1"/>
        <end position="106"/>
    </location>
</feature>
<proteinExistence type="predicted"/>
<gene>
    <name evidence="2" type="ORF">HJC23_002177</name>
</gene>
<reference evidence="2 3" key="1">
    <citation type="journal article" date="2020" name="G3 (Bethesda)">
        <title>Improved Reference Genome for Cyclotella cryptica CCMP332, a Model for Cell Wall Morphogenesis, Salinity Adaptation, and Lipid Production in Diatoms (Bacillariophyta).</title>
        <authorList>
            <person name="Roberts W.R."/>
            <person name="Downey K.M."/>
            <person name="Ruck E.C."/>
            <person name="Traller J.C."/>
            <person name="Alverson A.J."/>
        </authorList>
    </citation>
    <scope>NUCLEOTIDE SEQUENCE [LARGE SCALE GENOMIC DNA]</scope>
    <source>
        <strain evidence="2 3">CCMP332</strain>
    </source>
</reference>
<evidence type="ECO:0000313" key="2">
    <source>
        <dbReference type="EMBL" id="KAL3795906.1"/>
    </source>
</evidence>
<dbReference type="AlphaFoldDB" id="A0ABD3Q8M1"/>
<dbReference type="Proteomes" id="UP001516023">
    <property type="component" value="Unassembled WGS sequence"/>
</dbReference>
<feature type="compositionally biased region" description="Low complexity" evidence="1">
    <location>
        <begin position="345"/>
        <end position="355"/>
    </location>
</feature>
<sequence>MPSDDGSRSTSSSIDWNPNWDDNDGGSSNSNSNDARLDGSADSPSRHGANGESSAMPPTCIGVALARPPTIKNESSSPPHDEHDGSSMSPHDDDASSQSSSDDPSQLEELLLAHGPNRATRYQMLGAPTLLYRHIPSYTDPSRRPSALTPHQIDMATYVTDHPVGTWFQRDNNSTKNKRTSANKGETYPHSIRKYMPTQGDDIDAARLVDRLTCANRARVRHFWANTNHKKCGQEAAPQTQYHLPMQYTNSWQGKARYLPTILEEERLKWLTWKLARWERKDQERWMRKQLLQDYYIERETRRLVSCWEKEEEEEHDDDHDDDGAKNKRRRRQRKGLDPDREAAADFSSCSSSSFASESSAASTWSSSTSSISTYYSDESAFQRWEENAVLELEGMSIMMPGDSYDEEQSICETDLKRMKLLSSWVFGDDTDGDGGHRFARNQPDEPTRVNIPKSDEYHYSLDELIRVIEKLKQSKELLTPLKSHQSANVARLKAGAEYFAPFRSQDVREESTQQYEHITVGGPPSYGNCLAILKCTCQSCLREAQRGNSDPSTSSIGKRLPSFFLVHPTGDLMSEIMISKLRLPRWNSDFSGKSPRVDVGDRILQITICGKSVATHHEMCLVVRTPSHCCIYIARPKGSRRSVSGTVQCPGTFELLEKARIDLSSRLGTSNPSYLPYHIAYDPKMCISFFTRPSFVMLCLDQYGTKCNIHHVTLKEEPQIKRHDLSSTLADISIIEFDPRDRHALWAAARPVIMPPIGERFFKRRGSNRSAVVEGLAGYGHSLYRINLRDNTADFVWSPSHEEFIVEGVYSINGIKSDESRDHILWINSTSAGKVWALDVRYKAPKVLVCWSLPSMCDDLGAHCSINGVHGAGVLMNQPLSALAQMDSLPTMFSLKKDLNTSSLNVYHFPSSMPRFQTRPLESAGFVDVPKSRHNTTSISRSSVFALPDTSDGIFNIGLAALELPSLTALPVKKLKQLGYRSVPAHAAYVITMNSIGDVYCHTLLKCDASEEPRAIFFPGLPVGTTSIPVSNRTRRNKRKLEQSDSEMVIELSNNFPIPSSAIASYPINDIRPLDVDAIKDAMKNREKDGSAFDNPNPVTFPESCGPRSFHGLIHPKQLRKTHFDVLILSPDEELKSNLNASINQDDLVRKFDIAHTAVGFGLSAANENKSFKNRRTKLERNHLLVAVQKNIEQVEEPFPHETADKNVGGLEQDILNRLEDRYLRADFNEEDINSLGVKEESSSSDAESANHEPL</sequence>
<accession>A0ABD3Q8M1</accession>
<name>A0ABD3Q8M1_9STRA</name>
<feature type="compositionally biased region" description="Basic and acidic residues" evidence="1">
    <location>
        <begin position="335"/>
        <end position="344"/>
    </location>
</feature>
<comment type="caution">
    <text evidence="2">The sequence shown here is derived from an EMBL/GenBank/DDBJ whole genome shotgun (WGS) entry which is preliminary data.</text>
</comment>
<keyword evidence="3" id="KW-1185">Reference proteome</keyword>
<feature type="region of interest" description="Disordered" evidence="1">
    <location>
        <begin position="309"/>
        <end position="355"/>
    </location>
</feature>
<feature type="compositionally biased region" description="Low complexity" evidence="1">
    <location>
        <begin position="1"/>
        <end position="34"/>
    </location>
</feature>
<evidence type="ECO:0000313" key="3">
    <source>
        <dbReference type="Proteomes" id="UP001516023"/>
    </source>
</evidence>
<organism evidence="2 3">
    <name type="scientific">Cyclotella cryptica</name>
    <dbReference type="NCBI Taxonomy" id="29204"/>
    <lineage>
        <taxon>Eukaryota</taxon>
        <taxon>Sar</taxon>
        <taxon>Stramenopiles</taxon>
        <taxon>Ochrophyta</taxon>
        <taxon>Bacillariophyta</taxon>
        <taxon>Coscinodiscophyceae</taxon>
        <taxon>Thalassiosirophycidae</taxon>
        <taxon>Stephanodiscales</taxon>
        <taxon>Stephanodiscaceae</taxon>
        <taxon>Cyclotella</taxon>
    </lineage>
</organism>